<keyword evidence="2" id="KW-1185">Reference proteome</keyword>
<dbReference type="AlphaFoldDB" id="A0AAV3YFP3"/>
<gene>
    <name evidence="1" type="ORF">PoB_000771100</name>
</gene>
<proteinExistence type="predicted"/>
<evidence type="ECO:0000313" key="1">
    <source>
        <dbReference type="EMBL" id="GFN81205.1"/>
    </source>
</evidence>
<reference evidence="1 2" key="1">
    <citation type="journal article" date="2021" name="Elife">
        <title>Chloroplast acquisition without the gene transfer in kleptoplastic sea slugs, Plakobranchus ocellatus.</title>
        <authorList>
            <person name="Maeda T."/>
            <person name="Takahashi S."/>
            <person name="Yoshida T."/>
            <person name="Shimamura S."/>
            <person name="Takaki Y."/>
            <person name="Nagai Y."/>
            <person name="Toyoda A."/>
            <person name="Suzuki Y."/>
            <person name="Arimoto A."/>
            <person name="Ishii H."/>
            <person name="Satoh N."/>
            <person name="Nishiyama T."/>
            <person name="Hasebe M."/>
            <person name="Maruyama T."/>
            <person name="Minagawa J."/>
            <person name="Obokata J."/>
            <person name="Shigenobu S."/>
        </authorList>
    </citation>
    <scope>NUCLEOTIDE SEQUENCE [LARGE SCALE GENOMIC DNA]</scope>
</reference>
<dbReference type="Proteomes" id="UP000735302">
    <property type="component" value="Unassembled WGS sequence"/>
</dbReference>
<name>A0AAV3YFP3_9GAST</name>
<comment type="caution">
    <text evidence="1">The sequence shown here is derived from an EMBL/GenBank/DDBJ whole genome shotgun (WGS) entry which is preliminary data.</text>
</comment>
<dbReference type="EMBL" id="BLXT01000921">
    <property type="protein sequence ID" value="GFN81205.1"/>
    <property type="molecule type" value="Genomic_DNA"/>
</dbReference>
<protein>
    <submittedName>
        <fullName evidence="1">Uncharacterized protein</fullName>
    </submittedName>
</protein>
<organism evidence="1 2">
    <name type="scientific">Plakobranchus ocellatus</name>
    <dbReference type="NCBI Taxonomy" id="259542"/>
    <lineage>
        <taxon>Eukaryota</taxon>
        <taxon>Metazoa</taxon>
        <taxon>Spiralia</taxon>
        <taxon>Lophotrochozoa</taxon>
        <taxon>Mollusca</taxon>
        <taxon>Gastropoda</taxon>
        <taxon>Heterobranchia</taxon>
        <taxon>Euthyneura</taxon>
        <taxon>Panpulmonata</taxon>
        <taxon>Sacoglossa</taxon>
        <taxon>Placobranchoidea</taxon>
        <taxon>Plakobranchidae</taxon>
        <taxon>Plakobranchus</taxon>
    </lineage>
</organism>
<evidence type="ECO:0000313" key="2">
    <source>
        <dbReference type="Proteomes" id="UP000735302"/>
    </source>
</evidence>
<accession>A0AAV3YFP3</accession>
<sequence>MASAFAIKSTAPCHMLEFKHTIDALARRGPTILKSSYSLAGFCINPVLNKVISGFQALRQARMLVACPESATDDPCRSQGGFAIHCANLPTI</sequence>